<dbReference type="AlphaFoldDB" id="A0A8J3YL79"/>
<proteinExistence type="predicted"/>
<dbReference type="Proteomes" id="UP000619260">
    <property type="component" value="Unassembled WGS sequence"/>
</dbReference>
<dbReference type="EMBL" id="BOPF01000010">
    <property type="protein sequence ID" value="GIJ46457.1"/>
    <property type="molecule type" value="Genomic_DNA"/>
</dbReference>
<evidence type="ECO:0000313" key="3">
    <source>
        <dbReference type="Proteomes" id="UP000619260"/>
    </source>
</evidence>
<organism evidence="2 3">
    <name type="scientific">Virgisporangium aliadipatigenens</name>
    <dbReference type="NCBI Taxonomy" id="741659"/>
    <lineage>
        <taxon>Bacteria</taxon>
        <taxon>Bacillati</taxon>
        <taxon>Actinomycetota</taxon>
        <taxon>Actinomycetes</taxon>
        <taxon>Micromonosporales</taxon>
        <taxon>Micromonosporaceae</taxon>
        <taxon>Virgisporangium</taxon>
    </lineage>
</organism>
<protein>
    <submittedName>
        <fullName evidence="2">Uncharacterized protein</fullName>
    </submittedName>
</protein>
<feature type="chain" id="PRO_5035216150" evidence="1">
    <location>
        <begin position="28"/>
        <end position="167"/>
    </location>
</feature>
<gene>
    <name evidence="2" type="ORF">Val02_33430</name>
</gene>
<accession>A0A8J3YL79</accession>
<evidence type="ECO:0000256" key="1">
    <source>
        <dbReference type="SAM" id="SignalP"/>
    </source>
</evidence>
<dbReference type="RefSeq" id="WP_203899977.1">
    <property type="nucleotide sequence ID" value="NZ_BOPF01000010.1"/>
</dbReference>
<name>A0A8J3YL79_9ACTN</name>
<keyword evidence="1" id="KW-0732">Signal</keyword>
<keyword evidence="3" id="KW-1185">Reference proteome</keyword>
<comment type="caution">
    <text evidence="2">The sequence shown here is derived from an EMBL/GenBank/DDBJ whole genome shotgun (WGS) entry which is preliminary data.</text>
</comment>
<reference evidence="2" key="1">
    <citation type="submission" date="2021-01" db="EMBL/GenBank/DDBJ databases">
        <title>Whole genome shotgun sequence of Virgisporangium aliadipatigenens NBRC 105644.</title>
        <authorList>
            <person name="Komaki H."/>
            <person name="Tamura T."/>
        </authorList>
    </citation>
    <scope>NUCLEOTIDE SEQUENCE</scope>
    <source>
        <strain evidence="2">NBRC 105644</strain>
    </source>
</reference>
<evidence type="ECO:0000313" key="2">
    <source>
        <dbReference type="EMBL" id="GIJ46457.1"/>
    </source>
</evidence>
<feature type="signal peptide" evidence="1">
    <location>
        <begin position="1"/>
        <end position="27"/>
    </location>
</feature>
<sequence length="167" mass="18181">MRAIPRVLLLLSAVALGLGLTVLPADAADSRASFLTHAQAAHQFRAAGITWSSSGRCDDRDNPRCTSFTSIRQSTVTGVKTLKRASGCPIHLTGGTETGHAAGTYSHWNGFKLDIRRNDCVDRYITAKFADMGMQEGWGHQFRAASGNLYTNEGRHWDIVYYTCGCA</sequence>